<keyword evidence="9" id="KW-0573">Peptidoglycan synthesis</keyword>
<comment type="similarity">
    <text evidence="2">Belongs to the UppP family.</text>
</comment>
<dbReference type="STRING" id="29539.SAMN02745716_0632"/>
<dbReference type="PANTHER" id="PTHR30622">
    <property type="entry name" value="UNDECAPRENYL-DIPHOSPHATASE"/>
    <property type="match status" value="1"/>
</dbReference>
<evidence type="ECO:0000256" key="3">
    <source>
        <dbReference type="ARBA" id="ARBA00012374"/>
    </source>
</evidence>
<keyword evidence="7" id="KW-0378">Hydrolase</keyword>
<dbReference type="GO" id="GO:0005886">
    <property type="term" value="C:plasma membrane"/>
    <property type="evidence" value="ECO:0007669"/>
    <property type="project" value="UniProtKB-SubCell"/>
</dbReference>
<evidence type="ECO:0000313" key="17">
    <source>
        <dbReference type="EMBL" id="SEH11013.1"/>
    </source>
</evidence>
<dbReference type="EC" id="3.6.1.27" evidence="3"/>
<evidence type="ECO:0000256" key="10">
    <source>
        <dbReference type="ARBA" id="ARBA00022989"/>
    </source>
</evidence>
<dbReference type="GO" id="GO:0009252">
    <property type="term" value="P:peptidoglycan biosynthetic process"/>
    <property type="evidence" value="ECO:0007669"/>
    <property type="project" value="UniProtKB-KW"/>
</dbReference>
<protein>
    <recommendedName>
        <fullName evidence="4">Undecaprenyl-diphosphatase</fullName>
        <ecNumber evidence="3">3.6.1.27</ecNumber>
    </recommendedName>
    <alternativeName>
        <fullName evidence="15">Bacitracin resistance protein</fullName>
    </alternativeName>
    <alternativeName>
        <fullName evidence="14">Undecaprenyl pyrophosphate phosphatase</fullName>
    </alternativeName>
</protein>
<dbReference type="GO" id="GO:0050380">
    <property type="term" value="F:undecaprenyl-diphosphatase activity"/>
    <property type="evidence" value="ECO:0007669"/>
    <property type="project" value="UniProtKB-EC"/>
</dbReference>
<dbReference type="PANTHER" id="PTHR30622:SF2">
    <property type="entry name" value="UNDECAPRENYL-DIPHOSPHATASE"/>
    <property type="match status" value="1"/>
</dbReference>
<evidence type="ECO:0000256" key="5">
    <source>
        <dbReference type="ARBA" id="ARBA00022475"/>
    </source>
</evidence>
<evidence type="ECO:0000256" key="7">
    <source>
        <dbReference type="ARBA" id="ARBA00022801"/>
    </source>
</evidence>
<keyword evidence="10" id="KW-1133">Transmembrane helix</keyword>
<reference evidence="18" key="1">
    <citation type="submission" date="2016-10" db="EMBL/GenBank/DDBJ databases">
        <authorList>
            <person name="Varghese N."/>
            <person name="Submissions S."/>
        </authorList>
    </citation>
    <scope>NUCLEOTIDE SEQUENCE [LARGE SCALE GENOMIC DNA]</scope>
    <source>
        <strain evidence="18">ATCC 35263</strain>
    </source>
</reference>
<evidence type="ECO:0000256" key="6">
    <source>
        <dbReference type="ARBA" id="ARBA00022692"/>
    </source>
</evidence>
<evidence type="ECO:0000313" key="18">
    <source>
        <dbReference type="Proteomes" id="UP000222056"/>
    </source>
</evidence>
<dbReference type="GO" id="GO:0008360">
    <property type="term" value="P:regulation of cell shape"/>
    <property type="evidence" value="ECO:0007669"/>
    <property type="project" value="UniProtKB-KW"/>
</dbReference>
<comment type="subcellular location">
    <subcellularLocation>
        <location evidence="1">Cell membrane</location>
        <topology evidence="1">Multi-pass membrane protein</topology>
    </subcellularLocation>
</comment>
<evidence type="ECO:0000256" key="13">
    <source>
        <dbReference type="ARBA" id="ARBA00023316"/>
    </source>
</evidence>
<name>A0A1H6FMF9_THEAL</name>
<keyword evidence="12" id="KW-0046">Antibiotic resistance</keyword>
<dbReference type="Proteomes" id="UP000222056">
    <property type="component" value="Unassembled WGS sequence"/>
</dbReference>
<dbReference type="AlphaFoldDB" id="A0A1H6FMF9"/>
<accession>A0A1H6FMF9</accession>
<comment type="catalytic activity">
    <reaction evidence="16">
        <text>di-trans,octa-cis-undecaprenyl diphosphate + H2O = di-trans,octa-cis-undecaprenyl phosphate + phosphate + H(+)</text>
        <dbReference type="Rhea" id="RHEA:28094"/>
        <dbReference type="ChEBI" id="CHEBI:15377"/>
        <dbReference type="ChEBI" id="CHEBI:15378"/>
        <dbReference type="ChEBI" id="CHEBI:43474"/>
        <dbReference type="ChEBI" id="CHEBI:58405"/>
        <dbReference type="ChEBI" id="CHEBI:60392"/>
        <dbReference type="EC" id="3.6.1.27"/>
    </reaction>
</comment>
<evidence type="ECO:0000256" key="15">
    <source>
        <dbReference type="ARBA" id="ARBA00032932"/>
    </source>
</evidence>
<keyword evidence="6" id="KW-0812">Transmembrane</keyword>
<dbReference type="InterPro" id="IPR003824">
    <property type="entry name" value="UppP"/>
</dbReference>
<dbReference type="Pfam" id="PF02673">
    <property type="entry name" value="BacA"/>
    <property type="match status" value="1"/>
</dbReference>
<evidence type="ECO:0000256" key="2">
    <source>
        <dbReference type="ARBA" id="ARBA00010621"/>
    </source>
</evidence>
<keyword evidence="18" id="KW-1185">Reference proteome</keyword>
<evidence type="ECO:0000256" key="9">
    <source>
        <dbReference type="ARBA" id="ARBA00022984"/>
    </source>
</evidence>
<sequence length="250" mass="26173">MVQGATELLPVSSSAHTALARRLLRLTNRRVPEQRSGRAAEVAAHAGSLLALLVCGRLRRPRDTTAVLLTLGPPVVAATLFRRWLTQAARDGRTTACAQACSALLLLAAAQRSPRAGAGSTRRRRRYEALSGLAQTLALIPGVSRSGAITAAVMLAGGDRRLASELVDETTGPVLAAAVVREALTVALSPVRRELATPLAACALGAGTATALSAQFLPRELEHPALRRLAIYRLLLAALQGRLAMPRGGP</sequence>
<keyword evidence="5" id="KW-1003">Cell membrane</keyword>
<dbReference type="EMBL" id="FNWJ01000001">
    <property type="protein sequence ID" value="SEH11013.1"/>
    <property type="molecule type" value="Genomic_DNA"/>
</dbReference>
<keyword evidence="13" id="KW-0961">Cell wall biogenesis/degradation</keyword>
<gene>
    <name evidence="17" type="ORF">SAMN02745716_0632</name>
</gene>
<evidence type="ECO:0000256" key="12">
    <source>
        <dbReference type="ARBA" id="ARBA00023251"/>
    </source>
</evidence>
<evidence type="ECO:0000256" key="14">
    <source>
        <dbReference type="ARBA" id="ARBA00032707"/>
    </source>
</evidence>
<dbReference type="GO" id="GO:0071555">
    <property type="term" value="P:cell wall organization"/>
    <property type="evidence" value="ECO:0007669"/>
    <property type="project" value="UniProtKB-KW"/>
</dbReference>
<evidence type="ECO:0000256" key="4">
    <source>
        <dbReference type="ARBA" id="ARBA00021581"/>
    </source>
</evidence>
<evidence type="ECO:0000256" key="11">
    <source>
        <dbReference type="ARBA" id="ARBA00023136"/>
    </source>
</evidence>
<organism evidence="17 18">
    <name type="scientific">Thermoleophilum album</name>
    <dbReference type="NCBI Taxonomy" id="29539"/>
    <lineage>
        <taxon>Bacteria</taxon>
        <taxon>Bacillati</taxon>
        <taxon>Actinomycetota</taxon>
        <taxon>Thermoleophilia</taxon>
        <taxon>Thermoleophilales</taxon>
        <taxon>Thermoleophilaceae</taxon>
        <taxon>Thermoleophilum</taxon>
    </lineage>
</organism>
<evidence type="ECO:0000256" key="8">
    <source>
        <dbReference type="ARBA" id="ARBA00022960"/>
    </source>
</evidence>
<evidence type="ECO:0000256" key="16">
    <source>
        <dbReference type="ARBA" id="ARBA00047594"/>
    </source>
</evidence>
<keyword evidence="11" id="KW-0472">Membrane</keyword>
<evidence type="ECO:0000256" key="1">
    <source>
        <dbReference type="ARBA" id="ARBA00004651"/>
    </source>
</evidence>
<proteinExistence type="inferred from homology"/>
<keyword evidence="8" id="KW-0133">Cell shape</keyword>
<dbReference type="GO" id="GO:0046677">
    <property type="term" value="P:response to antibiotic"/>
    <property type="evidence" value="ECO:0007669"/>
    <property type="project" value="UniProtKB-KW"/>
</dbReference>